<organism evidence="2 3">
    <name type="scientific">Paenibacillus profundus</name>
    <dbReference type="NCBI Taxonomy" id="1173085"/>
    <lineage>
        <taxon>Bacteria</taxon>
        <taxon>Bacillati</taxon>
        <taxon>Bacillota</taxon>
        <taxon>Bacilli</taxon>
        <taxon>Bacillales</taxon>
        <taxon>Paenibacillaceae</taxon>
        <taxon>Paenibacillus</taxon>
    </lineage>
</organism>
<dbReference type="EMBL" id="JAJNBZ010000011">
    <property type="protein sequence ID" value="MCE5170586.1"/>
    <property type="molecule type" value="Genomic_DNA"/>
</dbReference>
<reference evidence="2 3" key="1">
    <citation type="submission" date="2021-11" db="EMBL/GenBank/DDBJ databases">
        <title>Draft genome sequence of Paenibacillus profundus YoMME, a new Gram-positive bacteria with exoelectrogenic properties.</title>
        <authorList>
            <person name="Hubenova Y."/>
            <person name="Hubenova E."/>
            <person name="Manasiev Y."/>
            <person name="Peykov S."/>
            <person name="Mitov M."/>
        </authorList>
    </citation>
    <scope>NUCLEOTIDE SEQUENCE [LARGE SCALE GENOMIC DNA]</scope>
    <source>
        <strain evidence="2 3">YoMME</strain>
    </source>
</reference>
<proteinExistence type="predicted"/>
<feature type="coiled-coil region" evidence="1">
    <location>
        <begin position="495"/>
        <end position="522"/>
    </location>
</feature>
<name>A0ABS8YJT4_9BACL</name>
<evidence type="ECO:0000256" key="1">
    <source>
        <dbReference type="SAM" id="Coils"/>
    </source>
</evidence>
<protein>
    <submittedName>
        <fullName evidence="2">Transcription initiation factor TFIID</fullName>
    </submittedName>
</protein>
<keyword evidence="1" id="KW-0175">Coiled coil</keyword>
<sequence>MNEYLERFASEYAIAEERLTGKGDDQSSIHYPTVFLFIGDKTADAIEPMIRINERKWDNSAGVMYVHAVSRDGDAVNSGSADAPGYDTLADRGAARSNDFHRENANHRQVTRLVLPVCADKGKEKGKTMRKEVYQQLYKDEGNLFELNRSLRQVSHNIAEYGRLYASFDRIHLAVITRVDDPLNVFIPEITLLAESIFSQSFKSVQMDLYALISEREQVEAFGYTSSVGVAFLRELDYMQSADYTFSARLHVTEDGISIPVTHSTSPLFDLVYVLSDKNERGISSFHDMDDNYEMICHMNLLKNRRLKDSSQDFNISGYNNTSFKNNIMTESGRQGYVSAGFSRVKRPNQSIALAVLYHFYRELVLRMEGGPDWSAAEKLAFFGLDPNAMAARVARALPDESRISDMNGIMTHDVSFGQLKRMSLREAESALFGSGCHVYFQDNYVKEAEKYMLQLNTAEELNRIIQKQMSEYAQVGFHQVYEWTNEANEAGSVWKDLRARIRDLARALDSARAELEQVYQERVEGQSFQRLPLMDKHNVRSFVRSFFDAIYRRKLELLRMETELQLYRRYEAELERLHAVYRHQVQQLNKLEHTLREAALDSIRHADDYIGQNIMEYYERVTATIMQDIEAKRGQGVFFEERYMGSIAHLLGSGMEAFTARLIEVCRQHILTAEPFQQTFEEELLRRANVTIDYSNREVLSKDELFKKLYRTLEEHAGINIRLLDYTHEHRYEEKYFFGDAASEFIGYALSADDTSRIYKLGCVHEKRSSGVEKLNIMGGFHIEDMMYYRNGKVYYEGYIQNGYEFHGIDPGLLPELR</sequence>
<dbReference type="RefSeq" id="WP_233697280.1">
    <property type="nucleotide sequence ID" value="NZ_JAJNBZ010000011.1"/>
</dbReference>
<comment type="caution">
    <text evidence="2">The sequence shown here is derived from an EMBL/GenBank/DDBJ whole genome shotgun (WGS) entry which is preliminary data.</text>
</comment>
<evidence type="ECO:0000313" key="2">
    <source>
        <dbReference type="EMBL" id="MCE5170586.1"/>
    </source>
</evidence>
<accession>A0ABS8YJT4</accession>
<dbReference type="Proteomes" id="UP001199916">
    <property type="component" value="Unassembled WGS sequence"/>
</dbReference>
<evidence type="ECO:0000313" key="3">
    <source>
        <dbReference type="Proteomes" id="UP001199916"/>
    </source>
</evidence>
<keyword evidence="3" id="KW-1185">Reference proteome</keyword>
<gene>
    <name evidence="2" type="ORF">LQV63_14820</name>
</gene>